<dbReference type="Pfam" id="PF03734">
    <property type="entry name" value="YkuD"/>
    <property type="match status" value="1"/>
</dbReference>
<sequence length="165" mass="18293">MILQVTGDQTLTFQGKTYKCALGKSGMTQDKCEGDGATPLGTYALRRVLYRADRLEKPETILKTHAIKSYDGWCDAPNHPLYNRPVCLPFSASHEKLSREDHIYDIIVVLGHNDDPPIPGKGSAIFFHLARENYEGTEGCVAIKRADMLDILATVDDTAVIKITK</sequence>
<keyword evidence="5 7" id="KW-0573">Peptidoglycan synthesis</keyword>
<dbReference type="UniPathway" id="UPA00219"/>
<gene>
    <name evidence="9" type="ORF">MTBPR1_20221</name>
</gene>
<keyword evidence="10" id="KW-1185">Reference proteome</keyword>
<evidence type="ECO:0000256" key="3">
    <source>
        <dbReference type="ARBA" id="ARBA00022679"/>
    </source>
</evidence>
<evidence type="ECO:0000259" key="8">
    <source>
        <dbReference type="PROSITE" id="PS52029"/>
    </source>
</evidence>
<feature type="domain" description="L,D-TPase catalytic" evidence="8">
    <location>
        <begin position="1"/>
        <end position="164"/>
    </location>
</feature>
<keyword evidence="6 7" id="KW-0961">Cell wall biogenesis/degradation</keyword>
<dbReference type="InterPro" id="IPR005490">
    <property type="entry name" value="LD_TPept_cat_dom"/>
</dbReference>
<dbReference type="EMBL" id="FLYE01000012">
    <property type="protein sequence ID" value="SCA56373.1"/>
    <property type="molecule type" value="Genomic_DNA"/>
</dbReference>
<dbReference type="RefSeq" id="WP_069187040.1">
    <property type="nucleotide sequence ID" value="NZ_FLYE01000012.1"/>
</dbReference>
<dbReference type="PANTHER" id="PTHR38589:SF1">
    <property type="entry name" value="BLR0621 PROTEIN"/>
    <property type="match status" value="1"/>
</dbReference>
<dbReference type="PANTHER" id="PTHR38589">
    <property type="entry name" value="BLR0621 PROTEIN"/>
    <property type="match status" value="1"/>
</dbReference>
<dbReference type="CDD" id="cd16913">
    <property type="entry name" value="YkuD_like"/>
    <property type="match status" value="1"/>
</dbReference>
<comment type="similarity">
    <text evidence="2">Belongs to the YkuD family.</text>
</comment>
<evidence type="ECO:0000256" key="7">
    <source>
        <dbReference type="PROSITE-ProRule" id="PRU01373"/>
    </source>
</evidence>
<evidence type="ECO:0000313" key="10">
    <source>
        <dbReference type="Proteomes" id="UP000231658"/>
    </source>
</evidence>
<evidence type="ECO:0000313" key="9">
    <source>
        <dbReference type="EMBL" id="SCA56373.1"/>
    </source>
</evidence>
<evidence type="ECO:0000256" key="1">
    <source>
        <dbReference type="ARBA" id="ARBA00004752"/>
    </source>
</evidence>
<dbReference type="OrthoDB" id="9804204at2"/>
<organism evidence="9 10">
    <name type="scientific">Candidatus Terasakiella magnetica</name>
    <dbReference type="NCBI Taxonomy" id="1867952"/>
    <lineage>
        <taxon>Bacteria</taxon>
        <taxon>Pseudomonadati</taxon>
        <taxon>Pseudomonadota</taxon>
        <taxon>Alphaproteobacteria</taxon>
        <taxon>Rhodospirillales</taxon>
        <taxon>Terasakiellaceae</taxon>
        <taxon>Terasakiella</taxon>
    </lineage>
</organism>
<comment type="pathway">
    <text evidence="1 7">Cell wall biogenesis; peptidoglycan biosynthesis.</text>
</comment>
<dbReference type="PROSITE" id="PS52029">
    <property type="entry name" value="LD_TPASE"/>
    <property type="match status" value="1"/>
</dbReference>
<dbReference type="Proteomes" id="UP000231658">
    <property type="component" value="Unassembled WGS sequence"/>
</dbReference>
<dbReference type="STRING" id="1867952.MTBPR1_20221"/>
<keyword evidence="4 7" id="KW-0133">Cell shape</keyword>
<dbReference type="AlphaFoldDB" id="A0A1C3RGE3"/>
<accession>A0A1C3RGE3</accession>
<reference evidence="9 10" key="1">
    <citation type="submission" date="2016-07" db="EMBL/GenBank/DDBJ databases">
        <authorList>
            <person name="Lefevre C.T."/>
        </authorList>
    </citation>
    <scope>NUCLEOTIDE SEQUENCE [LARGE SCALE GENOMIC DNA]</scope>
    <source>
        <strain evidence="9">PR1</strain>
    </source>
</reference>
<proteinExistence type="inferred from homology"/>
<dbReference type="GO" id="GO:0008360">
    <property type="term" value="P:regulation of cell shape"/>
    <property type="evidence" value="ECO:0007669"/>
    <property type="project" value="UniProtKB-UniRule"/>
</dbReference>
<evidence type="ECO:0000256" key="5">
    <source>
        <dbReference type="ARBA" id="ARBA00022984"/>
    </source>
</evidence>
<evidence type="ECO:0000256" key="2">
    <source>
        <dbReference type="ARBA" id="ARBA00005992"/>
    </source>
</evidence>
<dbReference type="GO" id="GO:0071555">
    <property type="term" value="P:cell wall organization"/>
    <property type="evidence" value="ECO:0007669"/>
    <property type="project" value="UniProtKB-UniRule"/>
</dbReference>
<dbReference type="SUPFAM" id="SSF141523">
    <property type="entry name" value="L,D-transpeptidase catalytic domain-like"/>
    <property type="match status" value="1"/>
</dbReference>
<dbReference type="GO" id="GO:0004180">
    <property type="term" value="F:carboxypeptidase activity"/>
    <property type="evidence" value="ECO:0007669"/>
    <property type="project" value="UniProtKB-ARBA"/>
</dbReference>
<feature type="active site" description="Proton donor/acceptor" evidence="7">
    <location>
        <position position="128"/>
    </location>
</feature>
<dbReference type="GO" id="GO:0009252">
    <property type="term" value="P:peptidoglycan biosynthetic process"/>
    <property type="evidence" value="ECO:0007669"/>
    <property type="project" value="UniProtKB-UniPathway"/>
</dbReference>
<feature type="active site" description="Nucleophile" evidence="7">
    <location>
        <position position="140"/>
    </location>
</feature>
<dbReference type="GO" id="GO:0016740">
    <property type="term" value="F:transferase activity"/>
    <property type="evidence" value="ECO:0007669"/>
    <property type="project" value="UniProtKB-KW"/>
</dbReference>
<name>A0A1C3RGE3_9PROT</name>
<evidence type="ECO:0000256" key="6">
    <source>
        <dbReference type="ARBA" id="ARBA00023316"/>
    </source>
</evidence>
<evidence type="ECO:0000256" key="4">
    <source>
        <dbReference type="ARBA" id="ARBA00022960"/>
    </source>
</evidence>
<protein>
    <recommendedName>
        <fullName evidence="8">L,D-TPase catalytic domain-containing protein</fullName>
    </recommendedName>
</protein>
<dbReference type="InterPro" id="IPR038063">
    <property type="entry name" value="Transpep_catalytic_dom"/>
</dbReference>
<keyword evidence="3" id="KW-0808">Transferase</keyword>